<evidence type="ECO:0000313" key="2">
    <source>
        <dbReference type="Proteomes" id="UP001417504"/>
    </source>
</evidence>
<dbReference type="EMBL" id="JBBNAE010000005">
    <property type="protein sequence ID" value="KAK9122907.1"/>
    <property type="molecule type" value="Genomic_DNA"/>
</dbReference>
<evidence type="ECO:0000313" key="1">
    <source>
        <dbReference type="EMBL" id="KAK9122907.1"/>
    </source>
</evidence>
<keyword evidence="2" id="KW-1185">Reference proteome</keyword>
<accession>A0AAP0IW23</accession>
<gene>
    <name evidence="1" type="ORF">Sjap_012509</name>
</gene>
<protein>
    <submittedName>
        <fullName evidence="1">Uncharacterized protein</fullName>
    </submittedName>
</protein>
<name>A0AAP0IW23_9MAGN</name>
<proteinExistence type="predicted"/>
<organism evidence="1 2">
    <name type="scientific">Stephania japonica</name>
    <dbReference type="NCBI Taxonomy" id="461633"/>
    <lineage>
        <taxon>Eukaryota</taxon>
        <taxon>Viridiplantae</taxon>
        <taxon>Streptophyta</taxon>
        <taxon>Embryophyta</taxon>
        <taxon>Tracheophyta</taxon>
        <taxon>Spermatophyta</taxon>
        <taxon>Magnoliopsida</taxon>
        <taxon>Ranunculales</taxon>
        <taxon>Menispermaceae</taxon>
        <taxon>Menispermoideae</taxon>
        <taxon>Cissampelideae</taxon>
        <taxon>Stephania</taxon>
    </lineage>
</organism>
<reference evidence="1 2" key="1">
    <citation type="submission" date="2024-01" db="EMBL/GenBank/DDBJ databases">
        <title>Genome assemblies of Stephania.</title>
        <authorList>
            <person name="Yang L."/>
        </authorList>
    </citation>
    <scope>NUCLEOTIDE SEQUENCE [LARGE SCALE GENOMIC DNA]</scope>
    <source>
        <strain evidence="1">QJT</strain>
        <tissue evidence="1">Leaf</tissue>
    </source>
</reference>
<sequence>MRKVAIEYRELKRLASELQDEVILSDVERLRMTQANVKLEVKGSLPVVDVSKGTGLLNEVKPVNKEERNRPREEIKERKVAIRGERGRDVEAKSR</sequence>
<dbReference type="Proteomes" id="UP001417504">
    <property type="component" value="Unassembled WGS sequence"/>
</dbReference>
<comment type="caution">
    <text evidence="1">The sequence shown here is derived from an EMBL/GenBank/DDBJ whole genome shotgun (WGS) entry which is preliminary data.</text>
</comment>
<dbReference type="AlphaFoldDB" id="A0AAP0IW23"/>